<organism evidence="1 2">
    <name type="scientific">Brucella endophytica</name>
    <dbReference type="NCBI Taxonomy" id="1963359"/>
    <lineage>
        <taxon>Bacteria</taxon>
        <taxon>Pseudomonadati</taxon>
        <taxon>Pseudomonadota</taxon>
        <taxon>Alphaproteobacteria</taxon>
        <taxon>Hyphomicrobiales</taxon>
        <taxon>Brucellaceae</taxon>
        <taxon>Brucella/Ochrobactrum group</taxon>
        <taxon>Brucella</taxon>
    </lineage>
</organism>
<dbReference type="InterPro" id="IPR036278">
    <property type="entry name" value="Sialidase_sf"/>
</dbReference>
<comment type="caution">
    <text evidence="1">The sequence shown here is derived from an EMBL/GenBank/DDBJ whole genome shotgun (WGS) entry which is preliminary data.</text>
</comment>
<gene>
    <name evidence="1" type="ORF">GCM10011491_33070</name>
</gene>
<proteinExistence type="predicted"/>
<dbReference type="CDD" id="cd15482">
    <property type="entry name" value="Sialidase_non-viral"/>
    <property type="match status" value="1"/>
</dbReference>
<sequence length="297" mass="32269">MGDTLKWTSASLEAFPDLSWNQGKDGPGSSAVTPAVAATFNSNGDPDKVWCVFRGAGADLSMYAATYTSLPGWQGNWQISGGQLTYESPALTAFPQADPFCVYRGTDNGFYATKSTDGHTWTYHHPPYWNFTGPALATYKGRLWCVYTSYSDKKLYCVSTSNDQDWGISHPLNVETEKATALIAFKGRLWCMYQGAGDVLYVTTSADGVTWSPPASTGQSSDCAPALTWEPSNDALICVYGNTKDKSSFNYMCTTVDDPKNWTAPKPIGNGNLRASGDGAGIAYYNNSIYCVYRGNQ</sequence>
<reference evidence="1" key="1">
    <citation type="journal article" date="2014" name="Int. J. Syst. Evol. Microbiol.">
        <title>Complete genome sequence of Corynebacterium casei LMG S-19264T (=DSM 44701T), isolated from a smear-ripened cheese.</title>
        <authorList>
            <consortium name="US DOE Joint Genome Institute (JGI-PGF)"/>
            <person name="Walter F."/>
            <person name="Albersmeier A."/>
            <person name="Kalinowski J."/>
            <person name="Ruckert C."/>
        </authorList>
    </citation>
    <scope>NUCLEOTIDE SEQUENCE</scope>
    <source>
        <strain evidence="1">CGMCC 1.15082</strain>
    </source>
</reference>
<dbReference type="RefSeq" id="WP_188825302.1">
    <property type="nucleotide sequence ID" value="NZ_BMHH01000015.1"/>
</dbReference>
<reference evidence="1" key="2">
    <citation type="submission" date="2020-09" db="EMBL/GenBank/DDBJ databases">
        <authorList>
            <person name="Sun Q."/>
            <person name="Zhou Y."/>
        </authorList>
    </citation>
    <scope>NUCLEOTIDE SEQUENCE</scope>
    <source>
        <strain evidence="1">CGMCC 1.15082</strain>
    </source>
</reference>
<keyword evidence="2" id="KW-1185">Reference proteome</keyword>
<protein>
    <submittedName>
        <fullName evidence="1">Uncharacterized protein</fullName>
    </submittedName>
</protein>
<dbReference type="AlphaFoldDB" id="A0A916SKS4"/>
<dbReference type="EMBL" id="BMHH01000015">
    <property type="protein sequence ID" value="GGB02344.1"/>
    <property type="molecule type" value="Genomic_DNA"/>
</dbReference>
<dbReference type="SUPFAM" id="SSF50939">
    <property type="entry name" value="Sialidases"/>
    <property type="match status" value="1"/>
</dbReference>
<evidence type="ECO:0000313" key="2">
    <source>
        <dbReference type="Proteomes" id="UP000646478"/>
    </source>
</evidence>
<dbReference type="Proteomes" id="UP000646478">
    <property type="component" value="Unassembled WGS sequence"/>
</dbReference>
<evidence type="ECO:0000313" key="1">
    <source>
        <dbReference type="EMBL" id="GGB02344.1"/>
    </source>
</evidence>
<accession>A0A916SKS4</accession>
<name>A0A916SKS4_9HYPH</name>